<keyword evidence="2 7" id="KW-0699">rRNA-binding</keyword>
<dbReference type="Gene3D" id="3.90.470.10">
    <property type="entry name" value="Ribosomal protein L22/L17"/>
    <property type="match status" value="1"/>
</dbReference>
<organism evidence="11 12">
    <name type="scientific">Candidatus Thermokryptus mobilis</name>
    <dbReference type="NCBI Taxonomy" id="1643428"/>
    <lineage>
        <taxon>Bacteria</taxon>
        <taxon>Pseudomonadati</taxon>
        <taxon>Candidatus Kryptoniota</taxon>
        <taxon>Candidatus Thermokryptus</taxon>
    </lineage>
</organism>
<dbReference type="GO" id="GO:0019843">
    <property type="term" value="F:rRNA binding"/>
    <property type="evidence" value="ECO:0007669"/>
    <property type="project" value="UniProtKB-UniRule"/>
</dbReference>
<dbReference type="GO" id="GO:0006412">
    <property type="term" value="P:translation"/>
    <property type="evidence" value="ECO:0007669"/>
    <property type="project" value="UniProtKB-UniRule"/>
</dbReference>
<dbReference type="GO" id="GO:0022625">
    <property type="term" value="C:cytosolic large ribosomal subunit"/>
    <property type="evidence" value="ECO:0007669"/>
    <property type="project" value="TreeGrafter"/>
</dbReference>
<evidence type="ECO:0000256" key="6">
    <source>
        <dbReference type="ARBA" id="ARBA00035207"/>
    </source>
</evidence>
<evidence type="ECO:0000256" key="2">
    <source>
        <dbReference type="ARBA" id="ARBA00022730"/>
    </source>
</evidence>
<dbReference type="InterPro" id="IPR005727">
    <property type="entry name" value="Ribosomal_uL22_bac/chlpt-type"/>
</dbReference>
<dbReference type="SUPFAM" id="SSF54843">
    <property type="entry name" value="Ribosomal protein L22"/>
    <property type="match status" value="1"/>
</dbReference>
<dbReference type="HAMAP" id="MF_01331_B">
    <property type="entry name" value="Ribosomal_uL22_B"/>
    <property type="match status" value="1"/>
</dbReference>
<dbReference type="Pfam" id="PF00237">
    <property type="entry name" value="Ribosomal_L22"/>
    <property type="match status" value="1"/>
</dbReference>
<keyword evidence="4 7" id="KW-0689">Ribosomal protein</keyword>
<dbReference type="InterPro" id="IPR047867">
    <property type="entry name" value="Ribosomal_uL22_bac/org-type"/>
</dbReference>
<dbReference type="RefSeq" id="WP_140944007.1">
    <property type="nucleotide sequence ID" value="NZ_FAOO01000001.1"/>
</dbReference>
<dbReference type="AlphaFoldDB" id="A0A0S4MUX2"/>
<dbReference type="NCBIfam" id="TIGR01044">
    <property type="entry name" value="rplV_bact"/>
    <property type="match status" value="1"/>
</dbReference>
<evidence type="ECO:0000256" key="7">
    <source>
        <dbReference type="HAMAP-Rule" id="MF_01331"/>
    </source>
</evidence>
<keyword evidence="3 7" id="KW-0694">RNA-binding</keyword>
<dbReference type="Proteomes" id="UP000320623">
    <property type="component" value="Unassembled WGS sequence"/>
</dbReference>
<comment type="subunit">
    <text evidence="7 9">Part of the 50S ribosomal subunit.</text>
</comment>
<comment type="similarity">
    <text evidence="1 7 8">Belongs to the universal ribosomal protein uL22 family.</text>
</comment>
<evidence type="ECO:0000313" key="11">
    <source>
        <dbReference type="EMBL" id="CUU01213.1"/>
    </source>
</evidence>
<dbReference type="InterPro" id="IPR036394">
    <property type="entry name" value="Ribosomal_uL22_sf"/>
</dbReference>
<dbReference type="CDD" id="cd00336">
    <property type="entry name" value="Ribosomal_L22"/>
    <property type="match status" value="1"/>
</dbReference>
<evidence type="ECO:0000256" key="9">
    <source>
        <dbReference type="RuleBase" id="RU004006"/>
    </source>
</evidence>
<reference evidence="12" key="1">
    <citation type="submission" date="2015-11" db="EMBL/GenBank/DDBJ databases">
        <authorList>
            <person name="Varghese N."/>
        </authorList>
    </citation>
    <scope>NUCLEOTIDE SEQUENCE [LARGE SCALE GENOMIC DNA]</scope>
</reference>
<accession>A0A0S4MUX2</accession>
<evidence type="ECO:0000256" key="8">
    <source>
        <dbReference type="RuleBase" id="RU004005"/>
    </source>
</evidence>
<gene>
    <name evidence="7" type="primary">rplV</name>
    <name evidence="11" type="ORF">JGI1_00206</name>
</gene>
<keyword evidence="12" id="KW-1185">Reference proteome</keyword>
<sequence length="124" mass="14162">MEAKAVARYIPSSPRKMRVVIDLIRGKSVDEALNILHYTPKRAAKIAEKVLRSAVANFMNKETERRVDLSDLYVKAAYVDPGPMLKRILPAPFGRAYIIRRRSNHLTIVVAEKSEREKNKSKTK</sequence>
<evidence type="ECO:0000256" key="5">
    <source>
        <dbReference type="ARBA" id="ARBA00023274"/>
    </source>
</evidence>
<dbReference type="GO" id="GO:0003735">
    <property type="term" value="F:structural constituent of ribosome"/>
    <property type="evidence" value="ECO:0007669"/>
    <property type="project" value="InterPro"/>
</dbReference>
<evidence type="ECO:0000256" key="10">
    <source>
        <dbReference type="RuleBase" id="RU004008"/>
    </source>
</evidence>
<evidence type="ECO:0000256" key="3">
    <source>
        <dbReference type="ARBA" id="ARBA00022884"/>
    </source>
</evidence>
<name>A0A0S4MUX2_9BACT</name>
<protein>
    <recommendedName>
        <fullName evidence="6 7">Large ribosomal subunit protein uL22</fullName>
    </recommendedName>
</protein>
<dbReference type="InterPro" id="IPR001063">
    <property type="entry name" value="Ribosomal_uL22"/>
</dbReference>
<dbReference type="PANTHER" id="PTHR13501:SF8">
    <property type="entry name" value="LARGE RIBOSOMAL SUBUNIT PROTEIN UL22M"/>
    <property type="match status" value="1"/>
</dbReference>
<dbReference type="EMBL" id="FAOO01000001">
    <property type="protein sequence ID" value="CUU01213.1"/>
    <property type="molecule type" value="Genomic_DNA"/>
</dbReference>
<dbReference type="STRING" id="1643428.GCA_001442855_00195"/>
<comment type="function">
    <text evidence="7">The globular domain of the protein is located near the polypeptide exit tunnel on the outside of the subunit, while an extended beta-hairpin is found that lines the wall of the exit tunnel in the center of the 70S ribosome.</text>
</comment>
<evidence type="ECO:0000256" key="4">
    <source>
        <dbReference type="ARBA" id="ARBA00022980"/>
    </source>
</evidence>
<dbReference type="OrthoDB" id="9805969at2"/>
<keyword evidence="5 7" id="KW-0687">Ribonucleoprotein</keyword>
<proteinExistence type="inferred from homology"/>
<evidence type="ECO:0000256" key="1">
    <source>
        <dbReference type="ARBA" id="ARBA00009451"/>
    </source>
</evidence>
<comment type="function">
    <text evidence="7 10">This protein binds specifically to 23S rRNA; its binding is stimulated by other ribosomal proteins, e.g., L4, L17, and L20. It is important during the early stages of 50S assembly. It makes multiple contacts with different domains of the 23S rRNA in the assembled 50S subunit and ribosome.</text>
</comment>
<evidence type="ECO:0000313" key="12">
    <source>
        <dbReference type="Proteomes" id="UP000320623"/>
    </source>
</evidence>
<dbReference type="PANTHER" id="PTHR13501">
    <property type="entry name" value="CHLOROPLAST 50S RIBOSOMAL PROTEIN L22-RELATED"/>
    <property type="match status" value="1"/>
</dbReference>